<accession>A0A8H4UQN4</accession>
<evidence type="ECO:0000313" key="4">
    <source>
        <dbReference type="Proteomes" id="UP000635477"/>
    </source>
</evidence>
<feature type="signal peptide" evidence="2">
    <location>
        <begin position="1"/>
        <end position="24"/>
    </location>
</feature>
<name>A0A8H4UQN4_9HYPO</name>
<dbReference type="OrthoDB" id="5087153at2759"/>
<protein>
    <submittedName>
        <fullName evidence="3">Uncharacterized protein</fullName>
    </submittedName>
</protein>
<proteinExistence type="predicted"/>
<reference evidence="3" key="2">
    <citation type="submission" date="2020-05" db="EMBL/GenBank/DDBJ databases">
        <authorList>
            <person name="Kim H.-S."/>
            <person name="Proctor R.H."/>
            <person name="Brown D.W."/>
        </authorList>
    </citation>
    <scope>NUCLEOTIDE SEQUENCE</scope>
    <source>
        <strain evidence="3">NRRL 22465</strain>
    </source>
</reference>
<evidence type="ECO:0000256" key="2">
    <source>
        <dbReference type="SAM" id="SignalP"/>
    </source>
</evidence>
<sequence length="115" mass="12572">MCGHAAHQDNHIIFSSALSLTALAMDSILSTYDFDEYGTTWITCDLCSGSFQREAELCQLCQGSKVRRVTYEYLAAASAPPQVQPKRQPPSPPKDNNRGCGRGPSSGRGVYSRRS</sequence>
<keyword evidence="4" id="KW-1185">Reference proteome</keyword>
<dbReference type="EMBL" id="JABEYC010000175">
    <property type="protein sequence ID" value="KAF4981291.1"/>
    <property type="molecule type" value="Genomic_DNA"/>
</dbReference>
<keyword evidence="2" id="KW-0732">Signal</keyword>
<feature type="region of interest" description="Disordered" evidence="1">
    <location>
        <begin position="77"/>
        <end position="115"/>
    </location>
</feature>
<gene>
    <name evidence="3" type="ORF">FZEAL_2868</name>
</gene>
<dbReference type="Proteomes" id="UP000635477">
    <property type="component" value="Unassembled WGS sequence"/>
</dbReference>
<reference evidence="3" key="1">
    <citation type="journal article" date="2020" name="BMC Genomics">
        <title>Correction to: Identification and distribution of gene clusters required for synthesis of sphingolipid metabolism inhibitors in diverse species of the filamentous fungus Fusarium.</title>
        <authorList>
            <person name="Kim H.S."/>
            <person name="Lohmar J.M."/>
            <person name="Busman M."/>
            <person name="Brown D.W."/>
            <person name="Naumann T.A."/>
            <person name="Divon H.H."/>
            <person name="Lysoe E."/>
            <person name="Uhlig S."/>
            <person name="Proctor R.H."/>
        </authorList>
    </citation>
    <scope>NUCLEOTIDE SEQUENCE</scope>
    <source>
        <strain evidence="3">NRRL 22465</strain>
    </source>
</reference>
<comment type="caution">
    <text evidence="3">The sequence shown here is derived from an EMBL/GenBank/DDBJ whole genome shotgun (WGS) entry which is preliminary data.</text>
</comment>
<evidence type="ECO:0000256" key="1">
    <source>
        <dbReference type="SAM" id="MobiDB-lite"/>
    </source>
</evidence>
<feature type="chain" id="PRO_5034584111" evidence="2">
    <location>
        <begin position="25"/>
        <end position="115"/>
    </location>
</feature>
<organism evidence="3 4">
    <name type="scientific">Fusarium zealandicum</name>
    <dbReference type="NCBI Taxonomy" id="1053134"/>
    <lineage>
        <taxon>Eukaryota</taxon>
        <taxon>Fungi</taxon>
        <taxon>Dikarya</taxon>
        <taxon>Ascomycota</taxon>
        <taxon>Pezizomycotina</taxon>
        <taxon>Sordariomycetes</taxon>
        <taxon>Hypocreomycetidae</taxon>
        <taxon>Hypocreales</taxon>
        <taxon>Nectriaceae</taxon>
        <taxon>Fusarium</taxon>
        <taxon>Fusarium staphyleae species complex</taxon>
    </lineage>
</organism>
<evidence type="ECO:0000313" key="3">
    <source>
        <dbReference type="EMBL" id="KAF4981291.1"/>
    </source>
</evidence>
<dbReference type="AlphaFoldDB" id="A0A8H4UQN4"/>